<feature type="transmembrane region" description="Helical" evidence="13">
    <location>
        <begin position="12"/>
        <end position="37"/>
    </location>
</feature>
<keyword evidence="5 15" id="KW-0645">Protease</keyword>
<dbReference type="InterPro" id="IPR044537">
    <property type="entry name" value="Rip2-like"/>
</dbReference>
<protein>
    <submittedName>
        <fullName evidence="15">Zn-dependent protease</fullName>
    </submittedName>
</protein>
<evidence type="ECO:0000256" key="3">
    <source>
        <dbReference type="ARBA" id="ARBA00007931"/>
    </source>
</evidence>
<evidence type="ECO:0000256" key="8">
    <source>
        <dbReference type="ARBA" id="ARBA00022801"/>
    </source>
</evidence>
<keyword evidence="8" id="KW-0378">Hydrolase</keyword>
<dbReference type="GO" id="GO:0046872">
    <property type="term" value="F:metal ion binding"/>
    <property type="evidence" value="ECO:0007669"/>
    <property type="project" value="UniProtKB-KW"/>
</dbReference>
<dbReference type="InterPro" id="IPR052348">
    <property type="entry name" value="Metallopeptidase_M50B"/>
</dbReference>
<dbReference type="PANTHER" id="PTHR35864">
    <property type="entry name" value="ZINC METALLOPROTEASE MJ0611-RELATED"/>
    <property type="match status" value="1"/>
</dbReference>
<evidence type="ECO:0000256" key="10">
    <source>
        <dbReference type="ARBA" id="ARBA00022989"/>
    </source>
</evidence>
<feature type="transmembrane region" description="Helical" evidence="13">
    <location>
        <begin position="58"/>
        <end position="77"/>
    </location>
</feature>
<dbReference type="GO" id="GO:0008237">
    <property type="term" value="F:metallopeptidase activity"/>
    <property type="evidence" value="ECO:0007669"/>
    <property type="project" value="UniProtKB-KW"/>
</dbReference>
<evidence type="ECO:0000313" key="16">
    <source>
        <dbReference type="Proteomes" id="UP000318431"/>
    </source>
</evidence>
<evidence type="ECO:0000256" key="5">
    <source>
        <dbReference type="ARBA" id="ARBA00022670"/>
    </source>
</evidence>
<name>A0A562QZC5_9BURK</name>
<evidence type="ECO:0000256" key="13">
    <source>
        <dbReference type="SAM" id="Phobius"/>
    </source>
</evidence>
<keyword evidence="10 13" id="KW-1133">Transmembrane helix</keyword>
<dbReference type="PANTHER" id="PTHR35864:SF1">
    <property type="entry name" value="ZINC METALLOPROTEASE YWHC-RELATED"/>
    <property type="match status" value="1"/>
</dbReference>
<gene>
    <name evidence="15" type="ORF">IP91_04274</name>
</gene>
<feature type="transmembrane region" description="Helical" evidence="13">
    <location>
        <begin position="206"/>
        <end position="223"/>
    </location>
</feature>
<evidence type="ECO:0000256" key="12">
    <source>
        <dbReference type="ARBA" id="ARBA00023136"/>
    </source>
</evidence>
<keyword evidence="16" id="KW-1185">Reference proteome</keyword>
<dbReference type="GO" id="GO:0005886">
    <property type="term" value="C:plasma membrane"/>
    <property type="evidence" value="ECO:0007669"/>
    <property type="project" value="UniProtKB-SubCell"/>
</dbReference>
<evidence type="ECO:0000259" key="14">
    <source>
        <dbReference type="Pfam" id="PF02163"/>
    </source>
</evidence>
<evidence type="ECO:0000256" key="1">
    <source>
        <dbReference type="ARBA" id="ARBA00001947"/>
    </source>
</evidence>
<dbReference type="Pfam" id="PF02163">
    <property type="entry name" value="Peptidase_M50"/>
    <property type="match status" value="1"/>
</dbReference>
<comment type="subcellular location">
    <subcellularLocation>
        <location evidence="2">Cell membrane</location>
        <topology evidence="2">Multi-pass membrane protein</topology>
    </subcellularLocation>
</comment>
<evidence type="ECO:0000256" key="11">
    <source>
        <dbReference type="ARBA" id="ARBA00023049"/>
    </source>
</evidence>
<evidence type="ECO:0000256" key="6">
    <source>
        <dbReference type="ARBA" id="ARBA00022692"/>
    </source>
</evidence>
<dbReference type="Proteomes" id="UP000318431">
    <property type="component" value="Unassembled WGS sequence"/>
</dbReference>
<feature type="transmembrane region" description="Helical" evidence="13">
    <location>
        <begin position="181"/>
        <end position="200"/>
    </location>
</feature>
<proteinExistence type="inferred from homology"/>
<evidence type="ECO:0000256" key="4">
    <source>
        <dbReference type="ARBA" id="ARBA00022475"/>
    </source>
</evidence>
<feature type="domain" description="Peptidase M50" evidence="14">
    <location>
        <begin position="139"/>
        <end position="190"/>
    </location>
</feature>
<dbReference type="EMBL" id="VLLB01000009">
    <property type="protein sequence ID" value="TWI62165.1"/>
    <property type="molecule type" value="Genomic_DNA"/>
</dbReference>
<keyword evidence="7" id="KW-0479">Metal-binding</keyword>
<organism evidence="15 16">
    <name type="scientific">Pseudoduganella lurida</name>
    <dbReference type="NCBI Taxonomy" id="1036180"/>
    <lineage>
        <taxon>Bacteria</taxon>
        <taxon>Pseudomonadati</taxon>
        <taxon>Pseudomonadota</taxon>
        <taxon>Betaproteobacteria</taxon>
        <taxon>Burkholderiales</taxon>
        <taxon>Oxalobacteraceae</taxon>
        <taxon>Telluria group</taxon>
        <taxon>Pseudoduganella</taxon>
    </lineage>
</organism>
<accession>A0A562QZC5</accession>
<sequence length="224" mass="24218">MTDLSQSIQTVAVYAIPVLFAISLHEAAHGYVARYFGDPTAYQQGRLSMNPTKHIDPFGTIVLPLVLYLAIQMPFGYAKPVPVDYGRLRNPKKQMGFVAAAGPLANLAMGIGWMVALVLMASMNVSEPFLLKMAEAGVKVNAVMCVFNLLPVPPLDGGRIVTSLLPMSLARGYARIERHTTWIFLGLIVLMYTGLLSPILGRLVGGFLALVNLLVLPLAALLLN</sequence>
<comment type="caution">
    <text evidence="15">The sequence shown here is derived from an EMBL/GenBank/DDBJ whole genome shotgun (WGS) entry which is preliminary data.</text>
</comment>
<dbReference type="InterPro" id="IPR008915">
    <property type="entry name" value="Peptidase_M50"/>
</dbReference>
<dbReference type="OrthoDB" id="9800627at2"/>
<evidence type="ECO:0000313" key="15">
    <source>
        <dbReference type="EMBL" id="TWI62165.1"/>
    </source>
</evidence>
<keyword evidence="11" id="KW-0482">Metalloprotease</keyword>
<feature type="transmembrane region" description="Helical" evidence="13">
    <location>
        <begin position="97"/>
        <end position="123"/>
    </location>
</feature>
<dbReference type="CDD" id="cd06158">
    <property type="entry name" value="S2P-M50_like_1"/>
    <property type="match status" value="1"/>
</dbReference>
<evidence type="ECO:0000256" key="7">
    <source>
        <dbReference type="ARBA" id="ARBA00022723"/>
    </source>
</evidence>
<comment type="cofactor">
    <cofactor evidence="1">
        <name>Zn(2+)</name>
        <dbReference type="ChEBI" id="CHEBI:29105"/>
    </cofactor>
</comment>
<keyword evidence="9" id="KW-0862">Zinc</keyword>
<evidence type="ECO:0000256" key="9">
    <source>
        <dbReference type="ARBA" id="ARBA00022833"/>
    </source>
</evidence>
<keyword evidence="12 13" id="KW-0472">Membrane</keyword>
<dbReference type="RefSeq" id="WP_145651760.1">
    <property type="nucleotide sequence ID" value="NZ_VLLB01000009.1"/>
</dbReference>
<dbReference type="GO" id="GO:0006508">
    <property type="term" value="P:proteolysis"/>
    <property type="evidence" value="ECO:0007669"/>
    <property type="project" value="UniProtKB-KW"/>
</dbReference>
<keyword evidence="6 13" id="KW-0812">Transmembrane</keyword>
<keyword evidence="4" id="KW-1003">Cell membrane</keyword>
<reference evidence="15 16" key="1">
    <citation type="journal article" date="2015" name="Stand. Genomic Sci.">
        <title>Genomic Encyclopedia of Bacterial and Archaeal Type Strains, Phase III: the genomes of soil and plant-associated and newly described type strains.</title>
        <authorList>
            <person name="Whitman W.B."/>
            <person name="Woyke T."/>
            <person name="Klenk H.P."/>
            <person name="Zhou Y."/>
            <person name="Lilburn T.G."/>
            <person name="Beck B.J."/>
            <person name="De Vos P."/>
            <person name="Vandamme P."/>
            <person name="Eisen J.A."/>
            <person name="Garrity G."/>
            <person name="Hugenholtz P."/>
            <person name="Kyrpides N.C."/>
        </authorList>
    </citation>
    <scope>NUCLEOTIDE SEQUENCE [LARGE SCALE GENOMIC DNA]</scope>
    <source>
        <strain evidence="15 16">CGMCC 1.10822</strain>
    </source>
</reference>
<evidence type="ECO:0000256" key="2">
    <source>
        <dbReference type="ARBA" id="ARBA00004651"/>
    </source>
</evidence>
<comment type="similarity">
    <text evidence="3">Belongs to the peptidase M50B family.</text>
</comment>
<dbReference type="AlphaFoldDB" id="A0A562QZC5"/>